<dbReference type="Proteomes" id="UP000093100">
    <property type="component" value="Unassembled WGS sequence"/>
</dbReference>
<feature type="domain" description="NFACT protein RNA binding" evidence="4">
    <location>
        <begin position="229"/>
        <end position="326"/>
    </location>
</feature>
<dbReference type="GO" id="GO:0005524">
    <property type="term" value="F:ATP binding"/>
    <property type="evidence" value="ECO:0007669"/>
    <property type="project" value="UniProtKB-KW"/>
</dbReference>
<proteinExistence type="predicted"/>
<feature type="domain" description="Thil AANH" evidence="3">
    <location>
        <begin position="3"/>
        <end position="147"/>
    </location>
</feature>
<dbReference type="Pfam" id="PF02568">
    <property type="entry name" value="ThiI"/>
    <property type="match status" value="1"/>
</dbReference>
<dbReference type="InterPro" id="IPR014729">
    <property type="entry name" value="Rossmann-like_a/b/a_fold"/>
</dbReference>
<comment type="caution">
    <text evidence="5">The sequence shown here is derived from an EMBL/GenBank/DDBJ whole genome shotgun (WGS) entry which is preliminary data.</text>
</comment>
<dbReference type="SUPFAM" id="SSF52402">
    <property type="entry name" value="Adenine nucleotide alpha hydrolases-like"/>
    <property type="match status" value="1"/>
</dbReference>
<dbReference type="InterPro" id="IPR020536">
    <property type="entry name" value="ThiI_AANH"/>
</dbReference>
<dbReference type="PANTHER" id="PTHR11933:SF6">
    <property type="entry name" value="THIL AANH DOMAIN-CONTAINING PROTEIN"/>
    <property type="match status" value="1"/>
</dbReference>
<dbReference type="Pfam" id="PF18297">
    <property type="entry name" value="NFACT-R_2"/>
    <property type="match status" value="1"/>
</dbReference>
<evidence type="ECO:0000259" key="3">
    <source>
        <dbReference type="Pfam" id="PF02568"/>
    </source>
</evidence>
<evidence type="ECO:0000256" key="2">
    <source>
        <dbReference type="ARBA" id="ARBA00022840"/>
    </source>
</evidence>
<dbReference type="GO" id="GO:0004810">
    <property type="term" value="F:CCA tRNA nucleotidyltransferase activity"/>
    <property type="evidence" value="ECO:0007669"/>
    <property type="project" value="InterPro"/>
</dbReference>
<evidence type="ECO:0000259" key="4">
    <source>
        <dbReference type="Pfam" id="PF18297"/>
    </source>
</evidence>
<gene>
    <name evidence="5" type="ORF">CFT12S02225_06100</name>
</gene>
<dbReference type="RefSeq" id="WP_023386222.1">
    <property type="nucleotide sequence ID" value="NZ_CP009226.1"/>
</dbReference>
<evidence type="ECO:0000256" key="1">
    <source>
        <dbReference type="ARBA" id="ARBA00022741"/>
    </source>
</evidence>
<organism evidence="5 6">
    <name type="scientific">Campylobacter fetus subsp. testudinum</name>
    <dbReference type="NCBI Taxonomy" id="1507806"/>
    <lineage>
        <taxon>Bacteria</taxon>
        <taxon>Pseudomonadati</taxon>
        <taxon>Campylobacterota</taxon>
        <taxon>Epsilonproteobacteria</taxon>
        <taxon>Campylobacterales</taxon>
        <taxon>Campylobacteraceae</taxon>
        <taxon>Campylobacter</taxon>
    </lineage>
</organism>
<name>A0AAX0HAJ1_CAMFE</name>
<protein>
    <submittedName>
        <fullName evidence="5">ATP-binding protein</fullName>
    </submittedName>
</protein>
<reference evidence="5 6" key="1">
    <citation type="journal article" date="2016" name="Genome Biol. Evol.">
        <title>Comparative Genomics of Campylobacter fetus from Reptiles and Mammals Reveals Divergent Evolution in Host-Associated Lineages.</title>
        <authorList>
            <person name="Gilbert M.J."/>
            <person name="Miller W.G."/>
            <person name="Yee E."/>
            <person name="Zomer A.L."/>
            <person name="van der Graaf-van Bloois L."/>
            <person name="Fitzgerald C."/>
            <person name="Forbes K.J."/>
            <person name="Meric G."/>
            <person name="Sheppard S.K."/>
            <person name="Wagenaar J.A."/>
            <person name="Duim B."/>
        </authorList>
    </citation>
    <scope>NUCLEOTIDE SEQUENCE [LARGE SCALE GENOMIC DNA]</scope>
    <source>
        <strain evidence="5 6">12S02225-3</strain>
    </source>
</reference>
<keyword evidence="1" id="KW-0547">Nucleotide-binding</keyword>
<dbReference type="EMBL" id="LFLK01000005">
    <property type="protein sequence ID" value="OCR90600.1"/>
    <property type="molecule type" value="Genomic_DNA"/>
</dbReference>
<accession>A0AAX0HAJ1</accession>
<dbReference type="KEGG" id="cfp:CR44_08585"/>
<dbReference type="InterPro" id="IPR059101">
    <property type="entry name" value="NFACT-R_2"/>
</dbReference>
<keyword evidence="2 5" id="KW-0067">ATP-binding</keyword>
<dbReference type="AlphaFoldDB" id="A0AAX0HAJ1"/>
<sequence>MNKKCLALFSGGLDSMLAIKLISSQGIKVHALNIDIGFGGNKDKAELMRRRAKMAGATFEVVNVRSRYLQEVLFNPKFGYGKQFNPCIDCHGFMFRTAISMLKDYGASFVISGEVVGQRPMSQRNDAMVHVKNLALDENDIILRPLCAKLLKPTKPEREGLVDREKLLDLNGRGRNPQLTLAKEFGFSDFETPGGGCLYTMEGFSNRIRDFIKFDKDMSENDLQSLRYGRHLRLPGGAKMIIGRDENDNAHLEALSLDKMSSINFDDVIGAHSFISKNASKEDLWLGARLAITYCKSDISQIYTAKIGDKTLEVSPFESKNIAQTYFIK</sequence>
<evidence type="ECO:0000313" key="6">
    <source>
        <dbReference type="Proteomes" id="UP000093100"/>
    </source>
</evidence>
<dbReference type="Gene3D" id="3.40.50.620">
    <property type="entry name" value="HUPs"/>
    <property type="match status" value="1"/>
</dbReference>
<evidence type="ECO:0000313" key="5">
    <source>
        <dbReference type="EMBL" id="OCR90600.1"/>
    </source>
</evidence>
<dbReference type="PANTHER" id="PTHR11933">
    <property type="entry name" value="TRNA 5-METHYLAMINOMETHYL-2-THIOURIDYLATE -METHYLTRANSFERASE"/>
    <property type="match status" value="1"/>
</dbReference>